<dbReference type="EC" id="3.4.24.-" evidence="6"/>
<dbReference type="Pfam" id="PF09768">
    <property type="entry name" value="Peptidase_M76"/>
    <property type="match status" value="1"/>
</dbReference>
<organism evidence="7 8">
    <name type="scientific">Knipowitschia caucasica</name>
    <name type="common">Caucasian dwarf goby</name>
    <name type="synonym">Pomatoschistus caucasicus</name>
    <dbReference type="NCBI Taxonomy" id="637954"/>
    <lineage>
        <taxon>Eukaryota</taxon>
        <taxon>Metazoa</taxon>
        <taxon>Chordata</taxon>
        <taxon>Craniata</taxon>
        <taxon>Vertebrata</taxon>
        <taxon>Euteleostomi</taxon>
        <taxon>Actinopterygii</taxon>
        <taxon>Neopterygii</taxon>
        <taxon>Teleostei</taxon>
        <taxon>Neoteleostei</taxon>
        <taxon>Acanthomorphata</taxon>
        <taxon>Gobiaria</taxon>
        <taxon>Gobiiformes</taxon>
        <taxon>Gobioidei</taxon>
        <taxon>Gobiidae</taxon>
        <taxon>Gobiinae</taxon>
        <taxon>Knipowitschia</taxon>
    </lineage>
</organism>
<dbReference type="AlphaFoldDB" id="A0AAV2IUC1"/>
<dbReference type="Proteomes" id="UP001497482">
    <property type="component" value="Chromosome 1"/>
</dbReference>
<evidence type="ECO:0000256" key="3">
    <source>
        <dbReference type="ARBA" id="ARBA00022723"/>
    </source>
</evidence>
<evidence type="ECO:0000256" key="1">
    <source>
        <dbReference type="ARBA" id="ARBA00009915"/>
    </source>
</evidence>
<sequence length="294" mass="33112">MDQTKQDEDYGYDVFPGRNNTKYKKGSIVETLFTFNHKCQVMLQFAVDTSPYAKLLLSAMKNSGCQVFKDRHFACEDCDGSVSGGFDAASSQIVLCQNNIHQQSHMNRVVTHELIHAFDHCRANVDWFNNYRHLACSEIRAANLSGDCAFNSEISRFHFGLKKHHQECVRGRALRSILAVRKISREAAEKIVDEVFDSCFNDHAPFGRIPHSKKDAKVDSIPQGQAVAAVMRPQGGLLSRVSPLTLTCPIPGVVRPDKCPPAAQICHRWMLELNIHNCREHHAHPGHRTELSHI</sequence>
<name>A0AAV2IUC1_KNICA</name>
<keyword evidence="3 6" id="KW-0479">Metal-binding</keyword>
<dbReference type="GO" id="GO:0005739">
    <property type="term" value="C:mitochondrion"/>
    <property type="evidence" value="ECO:0007669"/>
    <property type="project" value="GOC"/>
</dbReference>
<gene>
    <name evidence="7" type="ORF">KC01_LOCUS1192</name>
</gene>
<dbReference type="PANTHER" id="PTHR21711">
    <property type="entry name" value="MITOCHONDRIAL INNER MEMBRANE PROTEASE"/>
    <property type="match status" value="1"/>
</dbReference>
<dbReference type="InterPro" id="IPR019165">
    <property type="entry name" value="Peptidase_M76_ATP23"/>
</dbReference>
<evidence type="ECO:0000313" key="8">
    <source>
        <dbReference type="Proteomes" id="UP001497482"/>
    </source>
</evidence>
<evidence type="ECO:0000256" key="6">
    <source>
        <dbReference type="RuleBase" id="RU364057"/>
    </source>
</evidence>
<keyword evidence="8" id="KW-1185">Reference proteome</keyword>
<dbReference type="GO" id="GO:0046872">
    <property type="term" value="F:metal ion binding"/>
    <property type="evidence" value="ECO:0007669"/>
    <property type="project" value="UniProtKB-KW"/>
</dbReference>
<evidence type="ECO:0000256" key="5">
    <source>
        <dbReference type="ARBA" id="ARBA00023049"/>
    </source>
</evidence>
<evidence type="ECO:0000256" key="4">
    <source>
        <dbReference type="ARBA" id="ARBA00022801"/>
    </source>
</evidence>
<comment type="similarity">
    <text evidence="1 6">Belongs to the peptidase M76 family.</text>
</comment>
<dbReference type="GO" id="GO:0033615">
    <property type="term" value="P:mitochondrial proton-transporting ATP synthase complex assembly"/>
    <property type="evidence" value="ECO:0007669"/>
    <property type="project" value="TreeGrafter"/>
</dbReference>
<accession>A0AAV2IUC1</accession>
<reference evidence="7 8" key="1">
    <citation type="submission" date="2024-04" db="EMBL/GenBank/DDBJ databases">
        <authorList>
            <person name="Waldvogel A.-M."/>
            <person name="Schoenle A."/>
        </authorList>
    </citation>
    <scope>NUCLEOTIDE SEQUENCE [LARGE SCALE GENOMIC DNA]</scope>
</reference>
<dbReference type="GO" id="GO:0034982">
    <property type="term" value="P:mitochondrial protein processing"/>
    <property type="evidence" value="ECO:0007669"/>
    <property type="project" value="TreeGrafter"/>
</dbReference>
<keyword evidence="4 6" id="KW-0378">Hydrolase</keyword>
<protein>
    <recommendedName>
        <fullName evidence="6">Mitochondrial inner membrane protease ATP23</fullName>
        <ecNumber evidence="6">3.4.24.-</ecNumber>
    </recommendedName>
</protein>
<dbReference type="PANTHER" id="PTHR21711:SF0">
    <property type="entry name" value="MITOCHONDRIAL INNER MEMBRANE PROTEASE ATP23 HOMOLOG"/>
    <property type="match status" value="1"/>
</dbReference>
<keyword evidence="2 6" id="KW-0645">Protease</keyword>
<dbReference type="EMBL" id="OZ035823">
    <property type="protein sequence ID" value="CAL1568610.1"/>
    <property type="molecule type" value="Genomic_DNA"/>
</dbReference>
<evidence type="ECO:0000313" key="7">
    <source>
        <dbReference type="EMBL" id="CAL1568610.1"/>
    </source>
</evidence>
<evidence type="ECO:0000256" key="2">
    <source>
        <dbReference type="ARBA" id="ARBA00022670"/>
    </source>
</evidence>
<keyword evidence="5 6" id="KW-0482">Metalloprotease</keyword>
<dbReference type="GO" id="GO:0004222">
    <property type="term" value="F:metalloendopeptidase activity"/>
    <property type="evidence" value="ECO:0007669"/>
    <property type="project" value="InterPro"/>
</dbReference>
<proteinExistence type="inferred from homology"/>